<dbReference type="InParanoid" id="H6C057"/>
<dbReference type="RefSeq" id="XP_009156800.1">
    <property type="nucleotide sequence ID" value="XM_009158552.1"/>
</dbReference>
<feature type="region of interest" description="Disordered" evidence="1">
    <location>
        <begin position="522"/>
        <end position="662"/>
    </location>
</feature>
<feature type="compositionally biased region" description="Basic residues" evidence="1">
    <location>
        <begin position="609"/>
        <end position="621"/>
    </location>
</feature>
<reference evidence="2" key="1">
    <citation type="submission" date="2011-07" db="EMBL/GenBank/DDBJ databases">
        <title>The Genome Sequence of Exophiala (Wangiella) dermatitidis NIH/UT8656.</title>
        <authorList>
            <consortium name="The Broad Institute Genome Sequencing Platform"/>
            <person name="Cuomo C."/>
            <person name="Wang Z."/>
            <person name="Hunicke-Smith S."/>
            <person name="Szanislo P.J."/>
            <person name="Earl A."/>
            <person name="Young S.K."/>
            <person name="Zeng Q."/>
            <person name="Gargeya S."/>
            <person name="Fitzgerald M."/>
            <person name="Haas B."/>
            <person name="Abouelleil A."/>
            <person name="Alvarado L."/>
            <person name="Arachchi H.M."/>
            <person name="Berlin A."/>
            <person name="Brown A."/>
            <person name="Chapman S.B."/>
            <person name="Chen Z."/>
            <person name="Dunbar C."/>
            <person name="Freedman E."/>
            <person name="Gearin G."/>
            <person name="Gellesch M."/>
            <person name="Goldberg J."/>
            <person name="Griggs A."/>
            <person name="Gujja S."/>
            <person name="Heiman D."/>
            <person name="Howarth C."/>
            <person name="Larson L."/>
            <person name="Lui A."/>
            <person name="MacDonald P.J.P."/>
            <person name="Montmayeur A."/>
            <person name="Murphy C."/>
            <person name="Neiman D."/>
            <person name="Pearson M."/>
            <person name="Priest M."/>
            <person name="Roberts A."/>
            <person name="Saif S."/>
            <person name="Shea T."/>
            <person name="Shenoy N."/>
            <person name="Sisk P."/>
            <person name="Stolte C."/>
            <person name="Sykes S."/>
            <person name="Wortman J."/>
            <person name="Nusbaum C."/>
            <person name="Birren B."/>
        </authorList>
    </citation>
    <scope>NUCLEOTIDE SEQUENCE</scope>
    <source>
        <strain evidence="2">NIH/UT8656</strain>
    </source>
</reference>
<feature type="compositionally biased region" description="Acidic residues" evidence="1">
    <location>
        <begin position="196"/>
        <end position="205"/>
    </location>
</feature>
<organism evidence="2 3">
    <name type="scientific">Exophiala dermatitidis (strain ATCC 34100 / CBS 525.76 / NIH/UT8656)</name>
    <name type="common">Black yeast</name>
    <name type="synonym">Wangiella dermatitidis</name>
    <dbReference type="NCBI Taxonomy" id="858893"/>
    <lineage>
        <taxon>Eukaryota</taxon>
        <taxon>Fungi</taxon>
        <taxon>Dikarya</taxon>
        <taxon>Ascomycota</taxon>
        <taxon>Pezizomycotina</taxon>
        <taxon>Eurotiomycetes</taxon>
        <taxon>Chaetothyriomycetidae</taxon>
        <taxon>Chaetothyriales</taxon>
        <taxon>Herpotrichiellaceae</taxon>
        <taxon>Exophiala</taxon>
    </lineage>
</organism>
<evidence type="ECO:0000256" key="1">
    <source>
        <dbReference type="SAM" id="MobiDB-lite"/>
    </source>
</evidence>
<feature type="compositionally biased region" description="Basic residues" evidence="1">
    <location>
        <begin position="228"/>
        <end position="237"/>
    </location>
</feature>
<name>H6C057_EXODN</name>
<feature type="compositionally biased region" description="Low complexity" evidence="1">
    <location>
        <begin position="565"/>
        <end position="582"/>
    </location>
</feature>
<sequence length="662" mass="73609">MATGPEPNPREDVPKNMPHHHDTPDDHGSGDADERFAAPVRPSAMSHPPQSEDSDSTPTERSIDDNPFVAMPRPHTNNNVSRIEVRNEPVLGHEDGVRTNPPRLTCHVSQRLIATMPYNPTASIRPPAGPARLTASSSQLQQGQDDSGPAPPEDEATSALKLLFTQWTKVNPQLIEDVLDRGKHAANPAPTTEGDLLSDDSDAESDSSRGRRPRYRTESELSSPVSRSRSRSRHRPYKRDIRNGGGSGYAPQAPPRSGPEPTGWGWPSFPHVTERAIPFVRHVWHPPHVEEVPLAKVLAAYNGRFVWMLRSPEDLTYYVDSQACLRYWMTPGPKEAKFAQGEVETVLPKQWVQKKVVELFGFVCKNDGEAHWAIPRQLTYVEVRKLVETSSHLIEEEIRRKAAQLTQKQQGRADVEPVLRRTDQEEPLHSAFTHSEWPNFVPNPIIIPTPPFTQSQSDAGALVPTTRPGDMQLIKRDKPLQSHAASWNLDTDDHLRQDEGEVSDYYDDDNQEENGDVTDVASIHVPNDQLGIDSDTPHRRRRRLSSPSNDTSKRPEGGRGGIGDSSSSHSHSHQSNLSQSTSMRTPDSELGTSAETGPASRTGTGAGSGRRRRSERSHTSKTSRSTREQRKAGVQDAETQSQATDVPTGSGSTRRHRTRRYW</sequence>
<accession>H6C057</accession>
<evidence type="ECO:0000313" key="2">
    <source>
        <dbReference type="EMBL" id="EHY56339.1"/>
    </source>
</evidence>
<feature type="compositionally biased region" description="Basic residues" evidence="1">
    <location>
        <begin position="653"/>
        <end position="662"/>
    </location>
</feature>
<feature type="region of interest" description="Disordered" evidence="1">
    <location>
        <begin position="1"/>
        <end position="85"/>
    </location>
</feature>
<feature type="compositionally biased region" description="Polar residues" evidence="1">
    <location>
        <begin position="637"/>
        <end position="647"/>
    </location>
</feature>
<dbReference type="AlphaFoldDB" id="H6C057"/>
<feature type="compositionally biased region" description="Basic and acidic residues" evidence="1">
    <location>
        <begin position="8"/>
        <end position="36"/>
    </location>
</feature>
<evidence type="ECO:0000313" key="3">
    <source>
        <dbReference type="Proteomes" id="UP000007304"/>
    </source>
</evidence>
<dbReference type="eggNOG" id="ENOG502RS7S">
    <property type="taxonomic scope" value="Eukaryota"/>
</dbReference>
<gene>
    <name evidence="2" type="ORF">HMPREF1120_04423</name>
</gene>
<feature type="compositionally biased region" description="Low complexity" evidence="1">
    <location>
        <begin position="136"/>
        <end position="148"/>
    </location>
</feature>
<feature type="compositionally biased region" description="Polar residues" evidence="1">
    <location>
        <begin position="48"/>
        <end position="60"/>
    </location>
</feature>
<dbReference type="GeneID" id="20309062"/>
<dbReference type="STRING" id="858893.H6C057"/>
<protein>
    <submittedName>
        <fullName evidence="2">Uncharacterized protein</fullName>
    </submittedName>
</protein>
<dbReference type="VEuPathDB" id="FungiDB:HMPREF1120_04423"/>
<dbReference type="HOGENOM" id="CLU_414488_0_0_1"/>
<proteinExistence type="predicted"/>
<feature type="region of interest" description="Disordered" evidence="1">
    <location>
        <begin position="184"/>
        <end position="267"/>
    </location>
</feature>
<keyword evidence="3" id="KW-1185">Reference proteome</keyword>
<feature type="region of interest" description="Disordered" evidence="1">
    <location>
        <begin position="119"/>
        <end position="155"/>
    </location>
</feature>
<dbReference type="Proteomes" id="UP000007304">
    <property type="component" value="Unassembled WGS sequence"/>
</dbReference>
<dbReference type="EMBL" id="JH226133">
    <property type="protein sequence ID" value="EHY56339.1"/>
    <property type="molecule type" value="Genomic_DNA"/>
</dbReference>